<dbReference type="AlphaFoldDB" id="A0A9D1MG68"/>
<reference evidence="1" key="1">
    <citation type="submission" date="2020-10" db="EMBL/GenBank/DDBJ databases">
        <authorList>
            <person name="Gilroy R."/>
        </authorList>
    </citation>
    <scope>NUCLEOTIDE SEQUENCE</scope>
    <source>
        <strain evidence="1">11687</strain>
    </source>
</reference>
<accession>A0A9D1MG68</accession>
<sequence>MKQQKEKQLSPGVRRRLFLLKKRKYKKGDIKNGKQAYLGVLRRTDSKNPT</sequence>
<reference evidence="1" key="2">
    <citation type="journal article" date="2021" name="PeerJ">
        <title>Extensive microbial diversity within the chicken gut microbiome revealed by metagenomics and culture.</title>
        <authorList>
            <person name="Gilroy R."/>
            <person name="Ravi A."/>
            <person name="Getino M."/>
            <person name="Pursley I."/>
            <person name="Horton D.L."/>
            <person name="Alikhan N.F."/>
            <person name="Baker D."/>
            <person name="Gharbi K."/>
            <person name="Hall N."/>
            <person name="Watson M."/>
            <person name="Adriaenssens E.M."/>
            <person name="Foster-Nyarko E."/>
            <person name="Jarju S."/>
            <person name="Secka A."/>
            <person name="Antonio M."/>
            <person name="Oren A."/>
            <person name="Chaudhuri R.R."/>
            <person name="La Ragione R."/>
            <person name="Hildebrand F."/>
            <person name="Pallen M.J."/>
        </authorList>
    </citation>
    <scope>NUCLEOTIDE SEQUENCE</scope>
    <source>
        <strain evidence="1">11687</strain>
    </source>
</reference>
<evidence type="ECO:0000313" key="1">
    <source>
        <dbReference type="EMBL" id="HIU59580.1"/>
    </source>
</evidence>
<comment type="caution">
    <text evidence="1">The sequence shown here is derived from an EMBL/GenBank/DDBJ whole genome shotgun (WGS) entry which is preliminary data.</text>
</comment>
<dbReference type="EMBL" id="DVMZ01000150">
    <property type="protein sequence ID" value="HIU59580.1"/>
    <property type="molecule type" value="Genomic_DNA"/>
</dbReference>
<evidence type="ECO:0000313" key="2">
    <source>
        <dbReference type="Proteomes" id="UP000824081"/>
    </source>
</evidence>
<name>A0A9D1MG68_9FIRM</name>
<protein>
    <submittedName>
        <fullName evidence="1">Uncharacterized protein</fullName>
    </submittedName>
</protein>
<organism evidence="1 2">
    <name type="scientific">Candidatus Scatosoma pullistercoris</name>
    <dbReference type="NCBI Taxonomy" id="2840934"/>
    <lineage>
        <taxon>Bacteria</taxon>
        <taxon>Bacillati</taxon>
        <taxon>Bacillota</taxon>
        <taxon>Clostridia</taxon>
        <taxon>Candidatus Scatosoma</taxon>
    </lineage>
</organism>
<dbReference type="Proteomes" id="UP000824081">
    <property type="component" value="Unassembled WGS sequence"/>
</dbReference>
<gene>
    <name evidence="1" type="ORF">IAC57_05690</name>
</gene>
<proteinExistence type="predicted"/>